<evidence type="ECO:0008006" key="3">
    <source>
        <dbReference type="Google" id="ProtNLM"/>
    </source>
</evidence>
<keyword evidence="2" id="KW-1185">Reference proteome</keyword>
<dbReference type="VEuPathDB" id="FungiDB:DIURU_001845"/>
<dbReference type="Proteomes" id="UP000449547">
    <property type="component" value="Unassembled WGS sequence"/>
</dbReference>
<gene>
    <name evidence="1" type="ORF">DIURU_001845</name>
</gene>
<dbReference type="GeneID" id="54780498"/>
<evidence type="ECO:0000313" key="2">
    <source>
        <dbReference type="Proteomes" id="UP000449547"/>
    </source>
</evidence>
<proteinExistence type="predicted"/>
<sequence>MFLKSSLIDIMPESWLERFPFKVGQNIFSLLDTPSVCRLYLAFEWRAFAEEIEYWLATAEVEVTADVVVEGDPTKIDYTLAMLPACNIVVNVTTKFLQLTLWHLERAQFISVRLSISDSSYCGKYCADLRFLGTKLAELSLNKVVVNFKKDIPKTLRKLRLEGLSYSSSSKL</sequence>
<name>A0A642USS7_DIURU</name>
<protein>
    <recommendedName>
        <fullName evidence="3">F-box domain-containing protein</fullName>
    </recommendedName>
</protein>
<reference evidence="1 2" key="1">
    <citation type="submission" date="2019-07" db="EMBL/GenBank/DDBJ databases">
        <title>Genome assembly of two rare yeast pathogens: Diutina rugosa and Trichomonascus ciferrii.</title>
        <authorList>
            <person name="Mixao V."/>
            <person name="Saus E."/>
            <person name="Hansen A."/>
            <person name="Lass-Flor C."/>
            <person name="Gabaldon T."/>
        </authorList>
    </citation>
    <scope>NUCLEOTIDE SEQUENCE [LARGE SCALE GENOMIC DNA]</scope>
    <source>
        <strain evidence="1 2">CBS 613</strain>
    </source>
</reference>
<dbReference type="AlphaFoldDB" id="A0A642USS7"/>
<organism evidence="1 2">
    <name type="scientific">Diutina rugosa</name>
    <name type="common">Yeast</name>
    <name type="synonym">Candida rugosa</name>
    <dbReference type="NCBI Taxonomy" id="5481"/>
    <lineage>
        <taxon>Eukaryota</taxon>
        <taxon>Fungi</taxon>
        <taxon>Dikarya</taxon>
        <taxon>Ascomycota</taxon>
        <taxon>Saccharomycotina</taxon>
        <taxon>Pichiomycetes</taxon>
        <taxon>Debaryomycetaceae</taxon>
        <taxon>Diutina</taxon>
    </lineage>
</organism>
<dbReference type="EMBL" id="SWFT01000053">
    <property type="protein sequence ID" value="KAA8904769.1"/>
    <property type="molecule type" value="Genomic_DNA"/>
</dbReference>
<evidence type="ECO:0000313" key="1">
    <source>
        <dbReference type="EMBL" id="KAA8904769.1"/>
    </source>
</evidence>
<dbReference type="RefSeq" id="XP_034013379.1">
    <property type="nucleotide sequence ID" value="XM_034154433.1"/>
</dbReference>
<accession>A0A642USS7</accession>
<comment type="caution">
    <text evidence="1">The sequence shown here is derived from an EMBL/GenBank/DDBJ whole genome shotgun (WGS) entry which is preliminary data.</text>
</comment>